<proteinExistence type="predicted"/>
<dbReference type="EMBL" id="JASGBQ010000001">
    <property type="protein sequence ID" value="MDI9241148.1"/>
    <property type="molecule type" value="Genomic_DNA"/>
</dbReference>
<protein>
    <submittedName>
        <fullName evidence="2">Uncharacterized protein</fullName>
    </submittedName>
</protein>
<comment type="caution">
    <text evidence="2">The sequence shown here is derived from an EMBL/GenBank/DDBJ whole genome shotgun (WGS) entry which is preliminary data.</text>
</comment>
<dbReference type="AlphaFoldDB" id="A0AAP4B9G6"/>
<name>A0AAP4B9G6_9FIRM</name>
<reference evidence="2 3" key="1">
    <citation type="submission" date="2023-05" db="EMBL/GenBank/DDBJ databases">
        <title>[ruminococcus] sp. nov., isolated from a pig farm feces dump.</title>
        <authorList>
            <person name="Chang Y.-H."/>
        </authorList>
    </citation>
    <scope>NUCLEOTIDE SEQUENCE [LARGE SCALE GENOMIC DNA]</scope>
    <source>
        <strain evidence="2 3">YH-rum2234</strain>
    </source>
</reference>
<keyword evidence="3" id="KW-1185">Reference proteome</keyword>
<evidence type="ECO:0000313" key="2">
    <source>
        <dbReference type="EMBL" id="MDI9241148.1"/>
    </source>
</evidence>
<organism evidence="2 3">
    <name type="scientific">Fusibacillus kribbianus</name>
    <dbReference type="NCBI Taxonomy" id="3044208"/>
    <lineage>
        <taxon>Bacteria</taxon>
        <taxon>Bacillati</taxon>
        <taxon>Bacillota</taxon>
        <taxon>Clostridia</taxon>
        <taxon>Lachnospirales</taxon>
        <taxon>Lachnospiraceae</taxon>
        <taxon>Fusibacillus</taxon>
    </lineage>
</organism>
<keyword evidence="1" id="KW-0175">Coiled coil</keyword>
<gene>
    <name evidence="2" type="ORF">QJ036_01475</name>
</gene>
<feature type="coiled-coil region" evidence="1">
    <location>
        <begin position="11"/>
        <end position="94"/>
    </location>
</feature>
<accession>A0AAP4B9G6</accession>
<evidence type="ECO:0000313" key="3">
    <source>
        <dbReference type="Proteomes" id="UP001300383"/>
    </source>
</evidence>
<sequence length="145" mass="16724">MTDRELKKLGRAELLELLLEQSKENERLRAQVSQLEAQLADREINVEKAGSIAEASLQLNGVFQAAENACAQYIENIKRLSDRQEEVCARMERETRLRCAQMVDDAKQQSKLYWDAVSRKTQELSDSYRGLQKILEQVPEPMLQK</sequence>
<evidence type="ECO:0000256" key="1">
    <source>
        <dbReference type="SAM" id="Coils"/>
    </source>
</evidence>
<dbReference type="Proteomes" id="UP001300383">
    <property type="component" value="Unassembled WGS sequence"/>
</dbReference>
<dbReference type="RefSeq" id="WP_283229650.1">
    <property type="nucleotide sequence ID" value="NZ_JASGBQ010000001.1"/>
</dbReference>